<dbReference type="Proteomes" id="UP000031928">
    <property type="component" value="Chromosome"/>
</dbReference>
<reference evidence="2 3" key="1">
    <citation type="submission" date="2014-05" db="EMBL/GenBank/DDBJ databases">
        <title>Complete genome sequence of Corynebacterium marinum DSM 44953.</title>
        <authorList>
            <person name="Schaffert L."/>
            <person name="Albersmeier A."/>
            <person name="Kalinowski J."/>
            <person name="Ruckert C."/>
        </authorList>
    </citation>
    <scope>NUCLEOTIDE SEQUENCE [LARGE SCALE GENOMIC DNA]</scope>
    <source>
        <strain evidence="2 3">DSM 44953</strain>
    </source>
</reference>
<dbReference type="STRING" id="1224162.B840_01425"/>
<name>A0A0B6TDC1_9CORY</name>
<keyword evidence="1" id="KW-1133">Transmembrane helix</keyword>
<feature type="transmembrane region" description="Helical" evidence="1">
    <location>
        <begin position="19"/>
        <end position="41"/>
    </location>
</feature>
<evidence type="ECO:0000313" key="3">
    <source>
        <dbReference type="Proteomes" id="UP000031928"/>
    </source>
</evidence>
<organism evidence="2 3">
    <name type="scientific">Corynebacterium marinum DSM 44953</name>
    <dbReference type="NCBI Taxonomy" id="1224162"/>
    <lineage>
        <taxon>Bacteria</taxon>
        <taxon>Bacillati</taxon>
        <taxon>Actinomycetota</taxon>
        <taxon>Actinomycetes</taxon>
        <taxon>Mycobacteriales</taxon>
        <taxon>Corynebacteriaceae</taxon>
        <taxon>Corynebacterium</taxon>
    </lineage>
</organism>
<evidence type="ECO:0000313" key="2">
    <source>
        <dbReference type="EMBL" id="AJK67917.1"/>
    </source>
</evidence>
<keyword evidence="1" id="KW-0472">Membrane</keyword>
<dbReference type="EMBL" id="CP007790">
    <property type="protein sequence ID" value="AJK67917.1"/>
    <property type="molecule type" value="Genomic_DNA"/>
</dbReference>
<keyword evidence="1" id="KW-0812">Transmembrane</keyword>
<dbReference type="KEGG" id="cmq:B840_01425"/>
<dbReference type="AlphaFoldDB" id="A0A0B6TDC1"/>
<dbReference type="HOGENOM" id="CLU_058016_0_0_11"/>
<protein>
    <submittedName>
        <fullName evidence="2">Uncharacterized protein</fullName>
    </submittedName>
</protein>
<dbReference type="Pfam" id="PF11209">
    <property type="entry name" value="LmeA"/>
    <property type="match status" value="1"/>
</dbReference>
<dbReference type="InterPro" id="IPR021373">
    <property type="entry name" value="DUF2993"/>
</dbReference>
<gene>
    <name evidence="2" type="ORF">B840_01425</name>
</gene>
<accession>A0A0B6TDC1</accession>
<proteinExistence type="predicted"/>
<sequence>MICGRLADMSSARSASSTIWKFIVGLLVALLIMLFVAEFGLRWFIGNELRSSFEAQAAEDGVTMTEDPTISFGATPLILSAVRGTVPEVEVTTPSTLQITGQEVLGQPGAHVVLTDLDISDRDNPVAARMVTVAEVPEEFLLATIQQSMEDGGGGDLIGVSDVTANPAEGTLDIEFNSGVAVLNLRPTPVDGQLTFEASGGSLLGFNLPSQVTGLITAGLQEGVKEQAGQFTIDEFEVIDGGARLRLSGENVALSEVADPRQTQS</sequence>
<keyword evidence="3" id="KW-1185">Reference proteome</keyword>
<evidence type="ECO:0000256" key="1">
    <source>
        <dbReference type="SAM" id="Phobius"/>
    </source>
</evidence>